<keyword evidence="5" id="KW-1185">Reference proteome</keyword>
<dbReference type="Pfam" id="PF05794">
    <property type="entry name" value="Tcp11"/>
    <property type="match status" value="1"/>
</dbReference>
<proteinExistence type="inferred from homology"/>
<feature type="region of interest" description="Disordered" evidence="3">
    <location>
        <begin position="121"/>
        <end position="146"/>
    </location>
</feature>
<evidence type="ECO:0000256" key="3">
    <source>
        <dbReference type="SAM" id="MobiDB-lite"/>
    </source>
</evidence>
<comment type="caution">
    <text evidence="4">The sequence shown here is derived from an EMBL/GenBank/DDBJ whole genome shotgun (WGS) entry which is preliminary data.</text>
</comment>
<dbReference type="Proteomes" id="UP001604277">
    <property type="component" value="Unassembled WGS sequence"/>
</dbReference>
<organism evidence="4 5">
    <name type="scientific">Forsythia ovata</name>
    <dbReference type="NCBI Taxonomy" id="205694"/>
    <lineage>
        <taxon>Eukaryota</taxon>
        <taxon>Viridiplantae</taxon>
        <taxon>Streptophyta</taxon>
        <taxon>Embryophyta</taxon>
        <taxon>Tracheophyta</taxon>
        <taxon>Spermatophyta</taxon>
        <taxon>Magnoliopsida</taxon>
        <taxon>eudicotyledons</taxon>
        <taxon>Gunneridae</taxon>
        <taxon>Pentapetalae</taxon>
        <taxon>asterids</taxon>
        <taxon>lamiids</taxon>
        <taxon>Lamiales</taxon>
        <taxon>Oleaceae</taxon>
        <taxon>Forsythieae</taxon>
        <taxon>Forsythia</taxon>
    </lineage>
</organism>
<evidence type="ECO:0000313" key="5">
    <source>
        <dbReference type="Proteomes" id="UP001604277"/>
    </source>
</evidence>
<dbReference type="EMBL" id="JBFOLJ010000007">
    <property type="protein sequence ID" value="KAL2520180.1"/>
    <property type="molecule type" value="Genomic_DNA"/>
</dbReference>
<comment type="similarity">
    <text evidence="1">Belongs to the TCP11 family.</text>
</comment>
<sequence length="1222" mass="136491">MALNLSSSRSFTHILSVLKWSIEDVDTWREGGPWMGLTLHNLIGNEIKDMSAPEINSDRTALYIPATDDNTASSQLLTTPKLPRRLLRRLLECKSPPISAQDIDAKLRDANLRRQQFYESLSSKARTNSRSRACSSSKEKGTGGQLETKLNAAEQKRLSILKNIQNRLARTDELRQAAKNGAEMCFTRKCDELGAKVKSRVHQAEVNRMVLLKVCRQRRAAKRERAAQLLMRKMIQESNYKECVRAAIHQKRAAAENKRLGLLEAEKSRARARSLKVQRVANSVYNQRETERNKLKNRLEDRLQRAKRLRTEYLRMRASFHFPSRASSEMIKYGELLSSKLARCWRRFVRLKGTMFDLATAYASLDINRKSVELMPFERLAMQIESAATIQTAKALLHRLESRIAIRQETVGANGYFHMENIDHLLKRVVTPGKRVRTPNASRSTGVKKVGSRSAVANGSTRLPRYPVRIVLCAYMILGHPDTIFNGKGENDIALAEAAETFVKEFELLVKIILEGPIRSPLKETGFPTAGRLNFSSQLETFDKAWCSYLYCFVIWKVKDVKSFEGDLVRAACELETLRIQTCKQTSGTEYGDHKLNMKVFLDQVSENLKLLQLKVQKLSGNAGLERMESALSDTRKRFIDVMEVGSSLASSSDHFSQSATGSSHSSSSCASSKDDNVVEGHNRVGYIVRSLSKGDDSSLRGEVGSAPRSVLDDHLSTSAKLATDNELLVNEIVHGIHSGLADGLNVIKEDQGSIKAKVRDTMEKAFWDSVMESLKQDNPDYSWILKLVQEVRDELFEMAPSSWRLEIDQTIDMDILAQVLKSETLDTEYLRRILEVALVTLQKLSAPAKEDELKSTHNKLLKELDAISQAGDIYTASFTTLVIRSLRYVLQQIQELKHDISKARINMLQPLIKGPAGFEYLGSAFANRYGSPIDAPRSLPLVKQWLSAVMADSEQIWVEHSDSLSALGLSDGRYSQEPYPTTLRTGGTILRTSTLGVPTNTVAEAEQPECSGEKLDLLLRLGLLNLVSDVEGLTVEMLPETLKLNLFRLRAIQSQLQKIIVICTSILVLRQTIVSEHLVTSLIDTENVISNSAKQLSELLDRSEDVGLSKIVETINWSPECEDPEKSRARKEVMASMLGRSLRAGDGVFTRVSRSVHLAARGVVLGGTGAKGRQLAETALKRVGAALLTDNVVDAVRGLVVMANVSARVHGAWYEQVLMNI</sequence>
<evidence type="ECO:0000313" key="4">
    <source>
        <dbReference type="EMBL" id="KAL2520180.1"/>
    </source>
</evidence>
<name>A0ABD1U5B1_9LAMI</name>
<feature type="compositionally biased region" description="Polar residues" evidence="3">
    <location>
        <begin position="121"/>
        <end position="136"/>
    </location>
</feature>
<dbReference type="AlphaFoldDB" id="A0ABD1U5B1"/>
<dbReference type="PANTHER" id="PTHR12832">
    <property type="entry name" value="TESTIS-SPECIFIC PROTEIN PBS13 T-COMPLEX 11"/>
    <property type="match status" value="1"/>
</dbReference>
<keyword evidence="2" id="KW-0175">Coiled coil</keyword>
<accession>A0ABD1U5B1</accession>
<feature type="compositionally biased region" description="Low complexity" evidence="3">
    <location>
        <begin position="657"/>
        <end position="672"/>
    </location>
</feature>
<protein>
    <submittedName>
        <fullName evidence="4">T-complex protein 11</fullName>
    </submittedName>
</protein>
<reference evidence="5" key="1">
    <citation type="submission" date="2024-07" db="EMBL/GenBank/DDBJ databases">
        <title>Two chromosome-level genome assemblies of Korean endemic species Abeliophyllum distichum and Forsythia ovata (Oleaceae).</title>
        <authorList>
            <person name="Jang H."/>
        </authorList>
    </citation>
    <scope>NUCLEOTIDE SEQUENCE [LARGE SCALE GENOMIC DNA]</scope>
</reference>
<feature type="region of interest" description="Disordered" evidence="3">
    <location>
        <begin position="652"/>
        <end position="677"/>
    </location>
</feature>
<evidence type="ECO:0000256" key="1">
    <source>
        <dbReference type="ARBA" id="ARBA00010954"/>
    </source>
</evidence>
<dbReference type="InterPro" id="IPR008862">
    <property type="entry name" value="Tcp11"/>
</dbReference>
<dbReference type="PANTHER" id="PTHR12832:SF36">
    <property type="entry name" value="T-COMPLEX PROTEIN 11"/>
    <property type="match status" value="1"/>
</dbReference>
<feature type="coiled-coil region" evidence="2">
    <location>
        <begin position="285"/>
        <end position="316"/>
    </location>
</feature>
<evidence type="ECO:0000256" key="2">
    <source>
        <dbReference type="SAM" id="Coils"/>
    </source>
</evidence>
<gene>
    <name evidence="4" type="ORF">Fot_24103</name>
</gene>